<feature type="transmembrane region" description="Helical" evidence="1">
    <location>
        <begin position="12"/>
        <end position="32"/>
    </location>
</feature>
<proteinExistence type="predicted"/>
<dbReference type="OrthoDB" id="5420630at2"/>
<accession>A0A2M9FVM4</accession>
<dbReference type="RefSeq" id="WP_109795196.1">
    <property type="nucleotide sequence ID" value="NZ_PHIG01000063.1"/>
</dbReference>
<keyword evidence="1" id="KW-1133">Transmembrane helix</keyword>
<dbReference type="Pfam" id="PF09928">
    <property type="entry name" value="DUF2160"/>
    <property type="match status" value="1"/>
</dbReference>
<gene>
    <name evidence="2" type="ORF">CVT23_21425</name>
</gene>
<dbReference type="EMBL" id="PHIG01000063">
    <property type="protein sequence ID" value="PJK27483.1"/>
    <property type="molecule type" value="Genomic_DNA"/>
</dbReference>
<reference evidence="2 3" key="1">
    <citation type="submission" date="2017-11" db="EMBL/GenBank/DDBJ databases">
        <title>Draft genome sequence of Rhizobiales bacterium SY3-13.</title>
        <authorList>
            <person name="Sun C."/>
        </authorList>
    </citation>
    <scope>NUCLEOTIDE SEQUENCE [LARGE SCALE GENOMIC DNA]</scope>
    <source>
        <strain evidence="2 3">SY3-13</strain>
    </source>
</reference>
<name>A0A2M9FVM4_9PROT</name>
<evidence type="ECO:0000256" key="1">
    <source>
        <dbReference type="SAM" id="Phobius"/>
    </source>
</evidence>
<dbReference type="Proteomes" id="UP000229498">
    <property type="component" value="Unassembled WGS sequence"/>
</dbReference>
<dbReference type="AlphaFoldDB" id="A0A2M9FVM4"/>
<keyword evidence="1" id="KW-0472">Membrane</keyword>
<organism evidence="2 3">
    <name type="scientific">Minwuia thermotolerans</name>
    <dbReference type="NCBI Taxonomy" id="2056226"/>
    <lineage>
        <taxon>Bacteria</taxon>
        <taxon>Pseudomonadati</taxon>
        <taxon>Pseudomonadota</taxon>
        <taxon>Alphaproteobacteria</taxon>
        <taxon>Minwuiales</taxon>
        <taxon>Minwuiaceae</taxon>
        <taxon>Minwuia</taxon>
    </lineage>
</organism>
<evidence type="ECO:0000313" key="3">
    <source>
        <dbReference type="Proteomes" id="UP000229498"/>
    </source>
</evidence>
<feature type="transmembrane region" description="Helical" evidence="1">
    <location>
        <begin position="53"/>
        <end position="69"/>
    </location>
</feature>
<keyword evidence="3" id="KW-1185">Reference proteome</keyword>
<evidence type="ECO:0008006" key="4">
    <source>
        <dbReference type="Google" id="ProtNLM"/>
    </source>
</evidence>
<keyword evidence="1" id="KW-0812">Transmembrane</keyword>
<sequence>MGLSWMAWTWPTAAFFVFIALAIAAMGVWEYYSPGGAPRRGVFGLDTTRGDRLFMTLLGSAFIFIGWMAFQGTPLWGGLAIAIAWALFVFWKV</sequence>
<evidence type="ECO:0000313" key="2">
    <source>
        <dbReference type="EMBL" id="PJK27483.1"/>
    </source>
</evidence>
<dbReference type="InterPro" id="IPR018678">
    <property type="entry name" value="DUF2160_TM"/>
</dbReference>
<feature type="transmembrane region" description="Helical" evidence="1">
    <location>
        <begin position="75"/>
        <end position="91"/>
    </location>
</feature>
<protein>
    <recommendedName>
        <fullName evidence="4">DUF2160 domain-containing protein</fullName>
    </recommendedName>
</protein>
<comment type="caution">
    <text evidence="2">The sequence shown here is derived from an EMBL/GenBank/DDBJ whole genome shotgun (WGS) entry which is preliminary data.</text>
</comment>